<accession>A0ABV7DMJ4</accession>
<sequence length="425" mass="48113">MSTRPAYEPSRTFRQPQRLWDDPTIHTPALGCRNCKDFGICGGLHTEAGVFLDCHGLCTCKDKSKCDMICRFNPSHFVARLREINGFEFGDVPRLAELPLPALPLVVPFIHHKYRRASTINEPVVAISLYELVNLGTGELHVRTREELAQRFLVPPGASIIVSGVGKDPAIERWWELEDRSRLIAQLRDLGITVITTPNYSVLTDVPRTDNLHAMKRIFMAWAEFASAGLPVALHLNARTEHDYQRWADLIRERSEIGVVAFEFATGCGRGERIEFHAAQLVLLARRVGRPLDIIVRGGRRVLPQLNQAFRRVTLLETDAFTLTHRRRRAHLNEAGRLRWVAWPTEADAPLDELLAHNINTVRTAIEREMQKPLAPVRIVRRTRGAAQDRNYEPGQGSFFGNLHFARQAQVVPAKREDIIPAAKP</sequence>
<dbReference type="EMBL" id="JBHRSP010000039">
    <property type="protein sequence ID" value="MFC3075694.1"/>
    <property type="molecule type" value="Genomic_DNA"/>
</dbReference>
<keyword evidence="2" id="KW-1185">Reference proteome</keyword>
<comment type="caution">
    <text evidence="1">The sequence shown here is derived from an EMBL/GenBank/DDBJ whole genome shotgun (WGS) entry which is preliminary data.</text>
</comment>
<name>A0ABV7DMJ4_9HYPH</name>
<reference evidence="2" key="1">
    <citation type="journal article" date="2019" name="Int. J. Syst. Evol. Microbiol.">
        <title>The Global Catalogue of Microorganisms (GCM) 10K type strain sequencing project: providing services to taxonomists for standard genome sequencing and annotation.</title>
        <authorList>
            <consortium name="The Broad Institute Genomics Platform"/>
            <consortium name="The Broad Institute Genome Sequencing Center for Infectious Disease"/>
            <person name="Wu L."/>
            <person name="Ma J."/>
        </authorList>
    </citation>
    <scope>NUCLEOTIDE SEQUENCE [LARGE SCALE GENOMIC DNA]</scope>
    <source>
        <strain evidence="2">KCTC 52677</strain>
    </source>
</reference>
<protein>
    <submittedName>
        <fullName evidence="1">DUF4417 domain-containing protein</fullName>
    </submittedName>
</protein>
<gene>
    <name evidence="1" type="ORF">ACFOHH_21465</name>
</gene>
<evidence type="ECO:0000313" key="1">
    <source>
        <dbReference type="EMBL" id="MFC3075694.1"/>
    </source>
</evidence>
<evidence type="ECO:0000313" key="2">
    <source>
        <dbReference type="Proteomes" id="UP001595377"/>
    </source>
</evidence>
<dbReference type="Proteomes" id="UP001595377">
    <property type="component" value="Unassembled WGS sequence"/>
</dbReference>
<organism evidence="1 2">
    <name type="scientific">Shinella pollutisoli</name>
    <dbReference type="NCBI Taxonomy" id="2250594"/>
    <lineage>
        <taxon>Bacteria</taxon>
        <taxon>Pseudomonadati</taxon>
        <taxon>Pseudomonadota</taxon>
        <taxon>Alphaproteobacteria</taxon>
        <taxon>Hyphomicrobiales</taxon>
        <taxon>Rhizobiaceae</taxon>
        <taxon>Shinella</taxon>
    </lineage>
</organism>
<proteinExistence type="predicted"/>
<dbReference type="RefSeq" id="WP_257318419.1">
    <property type="nucleotide sequence ID" value="NZ_JANFDG010000055.1"/>
</dbReference>